<evidence type="ECO:0000313" key="3">
    <source>
        <dbReference type="Proteomes" id="UP000184212"/>
    </source>
</evidence>
<dbReference type="EMBL" id="FQWQ01000001">
    <property type="protein sequence ID" value="SHG43372.1"/>
    <property type="molecule type" value="Genomic_DNA"/>
</dbReference>
<dbReference type="InterPro" id="IPR014922">
    <property type="entry name" value="YdhG-like"/>
</dbReference>
<dbReference type="OrthoDB" id="1120992at2"/>
<proteinExistence type="predicted"/>
<evidence type="ECO:0000259" key="1">
    <source>
        <dbReference type="Pfam" id="PF08818"/>
    </source>
</evidence>
<feature type="domain" description="YdhG-like" evidence="1">
    <location>
        <begin position="25"/>
        <end position="130"/>
    </location>
</feature>
<accession>A0A1M5JRZ1</accession>
<dbReference type="Pfam" id="PF08818">
    <property type="entry name" value="DUF1801"/>
    <property type="match status" value="1"/>
</dbReference>
<sequence>MPGSARTADIDQMIATLPRDEAVLVKRLRALITECIPQATEKGYYDQALPFYTRNRLICFIWPPSSAWEPNANQEKRKAKGVALGFNQGNLMANEDGVLLAEGRKQVYMMYFKKLDDIDEQQVRALLFEAALIDEQFAKKKKKL</sequence>
<dbReference type="Proteomes" id="UP000184212">
    <property type="component" value="Unassembled WGS sequence"/>
</dbReference>
<name>A0A1M5JRZ1_9BACT</name>
<dbReference type="SUPFAM" id="SSF159888">
    <property type="entry name" value="YdhG-like"/>
    <property type="match status" value="1"/>
</dbReference>
<keyword evidence="3" id="KW-1185">Reference proteome</keyword>
<gene>
    <name evidence="2" type="ORF">SAMN04488109_0257</name>
</gene>
<protein>
    <recommendedName>
        <fullName evidence="1">YdhG-like domain-containing protein</fullName>
    </recommendedName>
</protein>
<dbReference type="RefSeq" id="WP_073130178.1">
    <property type="nucleotide sequence ID" value="NZ_FQWQ01000001.1"/>
</dbReference>
<reference evidence="2 3" key="1">
    <citation type="submission" date="2016-11" db="EMBL/GenBank/DDBJ databases">
        <authorList>
            <person name="Jaros S."/>
            <person name="Januszkiewicz K."/>
            <person name="Wedrychowicz H."/>
        </authorList>
    </citation>
    <scope>NUCLEOTIDE SEQUENCE [LARGE SCALE GENOMIC DNA]</scope>
    <source>
        <strain evidence="2 3">DSM 24574</strain>
    </source>
</reference>
<organism evidence="2 3">
    <name type="scientific">Chryseolinea serpens</name>
    <dbReference type="NCBI Taxonomy" id="947013"/>
    <lineage>
        <taxon>Bacteria</taxon>
        <taxon>Pseudomonadati</taxon>
        <taxon>Bacteroidota</taxon>
        <taxon>Cytophagia</taxon>
        <taxon>Cytophagales</taxon>
        <taxon>Fulvivirgaceae</taxon>
        <taxon>Chryseolinea</taxon>
    </lineage>
</organism>
<dbReference type="AlphaFoldDB" id="A0A1M5JRZ1"/>
<evidence type="ECO:0000313" key="2">
    <source>
        <dbReference type="EMBL" id="SHG43372.1"/>
    </source>
</evidence>